<organism evidence="1 2">
    <name type="scientific">Candidatus Ryanbacteria bacterium CG10_big_fil_rev_8_21_14_0_10_43_42</name>
    <dbReference type="NCBI Taxonomy" id="1974864"/>
    <lineage>
        <taxon>Bacteria</taxon>
        <taxon>Candidatus Ryaniibacteriota</taxon>
    </lineage>
</organism>
<name>A0A2M8KX78_9BACT</name>
<evidence type="ECO:0000313" key="2">
    <source>
        <dbReference type="Proteomes" id="UP000229098"/>
    </source>
</evidence>
<dbReference type="AlphaFoldDB" id="A0A2M8KX78"/>
<reference evidence="2" key="1">
    <citation type="submission" date="2017-09" db="EMBL/GenBank/DDBJ databases">
        <title>Depth-based differentiation of microbial function through sediment-hosted aquifers and enrichment of novel symbionts in the deep terrestrial subsurface.</title>
        <authorList>
            <person name="Probst A.J."/>
            <person name="Ladd B."/>
            <person name="Jarett J.K."/>
            <person name="Geller-Mcgrath D.E."/>
            <person name="Sieber C.M.K."/>
            <person name="Emerson J.B."/>
            <person name="Anantharaman K."/>
            <person name="Thomas B.C."/>
            <person name="Malmstrom R."/>
            <person name="Stieglmeier M."/>
            <person name="Klingl A."/>
            <person name="Woyke T."/>
            <person name="Ryan C.M."/>
            <person name="Banfield J.F."/>
        </authorList>
    </citation>
    <scope>NUCLEOTIDE SEQUENCE [LARGE SCALE GENOMIC DNA]</scope>
</reference>
<dbReference type="EMBL" id="PFEF01000005">
    <property type="protein sequence ID" value="PJE64507.1"/>
    <property type="molecule type" value="Genomic_DNA"/>
</dbReference>
<comment type="caution">
    <text evidence="1">The sequence shown here is derived from an EMBL/GenBank/DDBJ whole genome shotgun (WGS) entry which is preliminary data.</text>
</comment>
<gene>
    <name evidence="1" type="ORF">COU90_01545</name>
</gene>
<evidence type="ECO:0000313" key="1">
    <source>
        <dbReference type="EMBL" id="PJE64507.1"/>
    </source>
</evidence>
<sequence>MIRARFSFMHILFSVVFGVGGMLALFFTFTYAQSSACHLLNSSNPVPQGYGAAYNSFSTGRELIAETFCDNNTVSVVVGQNEDQSTVAVWKQGWKWNGSSWSEITLSGTPFTEDSNWILGTGRVFIPSSSFSEGVHAVAVFACVLEGGNWQCGCRDNSCGTSNWMLQQFAVSSTLPPSPSGCIGAPQGVCDAYDNGTATGTYCKDGNTRTVTGDPDYVFWAANNTIYHRLSAHVFIEVSTGEWDAGQAVCESVESALDVGGGGQSCIGAPQGVCDAYLNETATGTYCKNGIMSTVTGTPEYVYWGANNTIYHRMAHNVFADVPQADWDVYETACQAGTTPNGCTGAPQGVCTAYINESATGTYCNDGVESTVTGDPDYVYWGGNDTIYHRLYDRVFNTISKSEWDGTKAICAAEESIANSIVQCKGAPQGVCDAYTNGIATGTYCKDGNTRTVTGDPDYVFWAGNNTIYYRLGTGSFVPISEADWNAGQAACGNESVPRCIGAPQGVCDAYTNGTATGTYCTDASTRTVTGDPDYVFWGGNDTIYYRLAEGVFIPVPRSEWDAGQSACEAMESQLSLGTACVGAPQELCTAYNNGTATGNYCAHGIMSTVAGDPDYAYWGPTDTIYYRLAHNVFVPVARNEWDAYEQACLLGINNENRCEGASSFVCDTYKEGIATGTYCRYGAESTVTGDPDYVYDGFSDTIHYRLWDGVFETVLSPSWAAGQAVCALEESVRNTYTTCTGAPQGVCNAYNNGTATGTYCKDGNTRTVTGDPDYVFWGGNDTIYYRLDKGSFAEIPRATWDAFQTQCDSM</sequence>
<protein>
    <submittedName>
        <fullName evidence="1">Uncharacterized protein</fullName>
    </submittedName>
</protein>
<accession>A0A2M8KX78</accession>
<dbReference type="Proteomes" id="UP000229098">
    <property type="component" value="Unassembled WGS sequence"/>
</dbReference>
<proteinExistence type="predicted"/>